<keyword evidence="5" id="KW-1185">Reference proteome</keyword>
<accession>A0ABS3JDM2</accession>
<name>A0ABS3JDM2_9BACT</name>
<evidence type="ECO:0000313" key="5">
    <source>
        <dbReference type="Proteomes" id="UP000664628"/>
    </source>
</evidence>
<dbReference type="RefSeq" id="WP_207327284.1">
    <property type="nucleotide sequence ID" value="NZ_JAFMYW010000001.1"/>
</dbReference>
<sequence length="388" mass="41968">MQPIGDYLKKLLYQYDCIVVPTLGAFLTHSVSASFNEATGQFLPPRRKVAFNEALMLDDGILLNYVMLHESITRDEALRGINTFVSTLKQEARLMGSFTIDGLGLFSFNEENRLQFEPELRHNFLGGAYGMQPVMLASKVVHLAQPVVMVNSAPVVQVRQLPALASDPSTALVVSSEVDEGQVLPMPVRRSGGVWRWAAAALLVGSLGFISYFSVIRPGDPLQSSLNPASLFRVPAFQRDQPVETKPVTPAQQTSVELDPAKTGEESGFAPEKPTVGIPEKKVSVTEMPVVANVSVQPTSNVPELAVMSPSAVKTNFTVIAGSFASRQNAVRFQKRLVKAGYSDAYIVQGRGLIKVAAIGTASLTEAEAGLDSLNSLTGITPWIMRNH</sequence>
<keyword evidence="2" id="KW-0812">Transmembrane</keyword>
<dbReference type="Proteomes" id="UP000664628">
    <property type="component" value="Unassembled WGS sequence"/>
</dbReference>
<dbReference type="SUPFAM" id="SSF110997">
    <property type="entry name" value="Sporulation related repeat"/>
    <property type="match status" value="1"/>
</dbReference>
<dbReference type="InterPro" id="IPR041268">
    <property type="entry name" value="HU-CCDC81_bac_2"/>
</dbReference>
<evidence type="ECO:0000313" key="4">
    <source>
        <dbReference type="EMBL" id="MBO0947369.1"/>
    </source>
</evidence>
<dbReference type="Pfam" id="PF18175">
    <property type="entry name" value="HU-CCDC81_bac_2"/>
    <property type="match status" value="1"/>
</dbReference>
<organism evidence="4 5">
    <name type="scientific">Fibrella forsythiae</name>
    <dbReference type="NCBI Taxonomy" id="2817061"/>
    <lineage>
        <taxon>Bacteria</taxon>
        <taxon>Pseudomonadati</taxon>
        <taxon>Bacteroidota</taxon>
        <taxon>Cytophagia</taxon>
        <taxon>Cytophagales</taxon>
        <taxon>Spirosomataceae</taxon>
        <taxon>Fibrella</taxon>
    </lineage>
</organism>
<protein>
    <submittedName>
        <fullName evidence="4">SPOR domain-containing protein</fullName>
    </submittedName>
</protein>
<evidence type="ECO:0000259" key="3">
    <source>
        <dbReference type="PROSITE" id="PS51724"/>
    </source>
</evidence>
<dbReference type="Pfam" id="PF18174">
    <property type="entry name" value="HU-CCDC81_bac_1"/>
    <property type="match status" value="1"/>
</dbReference>
<keyword evidence="2" id="KW-0472">Membrane</keyword>
<dbReference type="InterPro" id="IPR007730">
    <property type="entry name" value="SPOR-like_dom"/>
</dbReference>
<dbReference type="InterPro" id="IPR040495">
    <property type="entry name" value="HU-CCDC81_bac_1"/>
</dbReference>
<dbReference type="InterPro" id="IPR036680">
    <property type="entry name" value="SPOR-like_sf"/>
</dbReference>
<feature type="domain" description="SPOR" evidence="3">
    <location>
        <begin position="311"/>
        <end position="387"/>
    </location>
</feature>
<evidence type="ECO:0000256" key="2">
    <source>
        <dbReference type="SAM" id="Phobius"/>
    </source>
</evidence>
<feature type="region of interest" description="Disordered" evidence="1">
    <location>
        <begin position="242"/>
        <end position="276"/>
    </location>
</feature>
<reference evidence="4 5" key="1">
    <citation type="submission" date="2021-03" db="EMBL/GenBank/DDBJ databases">
        <title>Fibrella sp. HMF5405 genome sequencing and assembly.</title>
        <authorList>
            <person name="Kang H."/>
            <person name="Kim H."/>
            <person name="Bae S."/>
            <person name="Joh K."/>
        </authorList>
    </citation>
    <scope>NUCLEOTIDE SEQUENCE [LARGE SCALE GENOMIC DNA]</scope>
    <source>
        <strain evidence="4 5">HMF5405</strain>
    </source>
</reference>
<dbReference type="Gene3D" id="3.30.70.1070">
    <property type="entry name" value="Sporulation related repeat"/>
    <property type="match status" value="1"/>
</dbReference>
<dbReference type="PROSITE" id="PS51724">
    <property type="entry name" value="SPOR"/>
    <property type="match status" value="1"/>
</dbReference>
<feature type="transmembrane region" description="Helical" evidence="2">
    <location>
        <begin position="194"/>
        <end position="215"/>
    </location>
</feature>
<evidence type="ECO:0000256" key="1">
    <source>
        <dbReference type="SAM" id="MobiDB-lite"/>
    </source>
</evidence>
<comment type="caution">
    <text evidence="4">The sequence shown here is derived from an EMBL/GenBank/DDBJ whole genome shotgun (WGS) entry which is preliminary data.</text>
</comment>
<proteinExistence type="predicted"/>
<dbReference type="Pfam" id="PF05036">
    <property type="entry name" value="SPOR"/>
    <property type="match status" value="1"/>
</dbReference>
<dbReference type="EMBL" id="JAFMYW010000001">
    <property type="protein sequence ID" value="MBO0947369.1"/>
    <property type="molecule type" value="Genomic_DNA"/>
</dbReference>
<keyword evidence="2" id="KW-1133">Transmembrane helix</keyword>
<gene>
    <name evidence="4" type="ORF">J2I46_02160</name>
</gene>